<evidence type="ECO:0000259" key="2">
    <source>
        <dbReference type="PROSITE" id="PS50206"/>
    </source>
</evidence>
<dbReference type="NCBIfam" id="TIGR03865">
    <property type="entry name" value="PQQ_CXXCW"/>
    <property type="match status" value="1"/>
</dbReference>
<dbReference type="EMBL" id="LR743504">
    <property type="protein sequence ID" value="CAA2100252.1"/>
    <property type="molecule type" value="Genomic_DNA"/>
</dbReference>
<reference evidence="3" key="1">
    <citation type="submission" date="2019-12" db="EMBL/GenBank/DDBJ databases">
        <authorList>
            <person name="Cremers G."/>
        </authorList>
    </citation>
    <scope>NUCLEOTIDE SEQUENCE</scope>
    <source>
        <strain evidence="3">Mbul1</strain>
    </source>
</reference>
<evidence type="ECO:0000256" key="1">
    <source>
        <dbReference type="SAM" id="SignalP"/>
    </source>
</evidence>
<dbReference type="InterPro" id="IPR036873">
    <property type="entry name" value="Rhodanese-like_dom_sf"/>
</dbReference>
<dbReference type="InterPro" id="IPR001763">
    <property type="entry name" value="Rhodanese-like_dom"/>
</dbReference>
<dbReference type="Pfam" id="PF00581">
    <property type="entry name" value="Rhodanese"/>
    <property type="match status" value="1"/>
</dbReference>
<dbReference type="SUPFAM" id="SSF52821">
    <property type="entry name" value="Rhodanese/Cell cycle control phosphatase"/>
    <property type="match status" value="1"/>
</dbReference>
<dbReference type="PROSITE" id="PS50206">
    <property type="entry name" value="RHODANESE_3"/>
    <property type="match status" value="1"/>
</dbReference>
<dbReference type="Gene3D" id="3.40.250.10">
    <property type="entry name" value="Rhodanese-like domain"/>
    <property type="match status" value="1"/>
</dbReference>
<dbReference type="AlphaFoldDB" id="A0A679J0H3"/>
<dbReference type="InterPro" id="IPR022376">
    <property type="entry name" value="PQQ_CXXCW"/>
</dbReference>
<sequence length="198" mass="21152">MIRLFGAAALALAALSGAPAWAASPADSPVNVPEPEGFWTGPPKGYTPKTLTGATVVDIDALDRLVAAEKPVMIDVALADRKPAGFPEDRPWLPAHRSIPGSVWMPGAGAAPMAPEREAQFLARVADLTGGDKTKPVVTFCHPECWGSWNAGKRLIQNGYTRVYWFADGVEGWQDRHDTTILKVDAAWAAKPAGEAQR</sequence>
<proteinExistence type="predicted"/>
<name>A0A679J0H3_9HYPH</name>
<accession>A0A679J0H3</accession>
<evidence type="ECO:0000313" key="3">
    <source>
        <dbReference type="EMBL" id="CAA2100252.1"/>
    </source>
</evidence>
<feature type="chain" id="PRO_5025562393" description="Rhodanese domain-containing protein" evidence="1">
    <location>
        <begin position="23"/>
        <end position="198"/>
    </location>
</feature>
<protein>
    <recommendedName>
        <fullName evidence="2">Rhodanese domain-containing protein</fullName>
    </recommendedName>
</protein>
<keyword evidence="1" id="KW-0732">Signal</keyword>
<gene>
    <name evidence="3" type="ORF">MBUL_00577</name>
</gene>
<feature type="domain" description="Rhodanese" evidence="2">
    <location>
        <begin position="99"/>
        <end position="182"/>
    </location>
</feature>
<organism evidence="3">
    <name type="scientific">Methylobacterium bullatum</name>
    <dbReference type="NCBI Taxonomy" id="570505"/>
    <lineage>
        <taxon>Bacteria</taxon>
        <taxon>Pseudomonadati</taxon>
        <taxon>Pseudomonadota</taxon>
        <taxon>Alphaproteobacteria</taxon>
        <taxon>Hyphomicrobiales</taxon>
        <taxon>Methylobacteriaceae</taxon>
        <taxon>Methylobacterium</taxon>
    </lineage>
</organism>
<feature type="signal peptide" evidence="1">
    <location>
        <begin position="1"/>
        <end position="22"/>
    </location>
</feature>
<dbReference type="CDD" id="cd00158">
    <property type="entry name" value="RHOD"/>
    <property type="match status" value="1"/>
</dbReference>